<proteinExistence type="predicted"/>
<sequence length="116" mass="13891">MSPEFFAQNKPVRSKKYFEKLWIRVFQWRGTDIQLFKESYEALGISVTPKIHAIFFHVSDFCLKTWNGLGFYSEQAIESLHHDFCVTWTNYKVLKEHPQYNAKLLRVVCDYNIKHL</sequence>
<evidence type="ECO:0000313" key="2">
    <source>
        <dbReference type="Proteomes" id="UP001153636"/>
    </source>
</evidence>
<accession>A0A9P0G3M7</accession>
<dbReference type="OrthoDB" id="6769802at2759"/>
<dbReference type="EMBL" id="OV651813">
    <property type="protein sequence ID" value="CAH1098718.1"/>
    <property type="molecule type" value="Genomic_DNA"/>
</dbReference>
<keyword evidence="2" id="KW-1185">Reference proteome</keyword>
<name>A0A9P0G3M7_9CUCU</name>
<gene>
    <name evidence="1" type="ORF">PSYICH_LOCUS1249</name>
</gene>
<dbReference type="AlphaFoldDB" id="A0A9P0G3M7"/>
<evidence type="ECO:0000313" key="1">
    <source>
        <dbReference type="EMBL" id="CAH1098718.1"/>
    </source>
</evidence>
<reference evidence="1" key="1">
    <citation type="submission" date="2022-01" db="EMBL/GenBank/DDBJ databases">
        <authorList>
            <person name="King R."/>
        </authorList>
    </citation>
    <scope>NUCLEOTIDE SEQUENCE</scope>
</reference>
<dbReference type="Proteomes" id="UP001153636">
    <property type="component" value="Chromosome 1"/>
</dbReference>
<protein>
    <submittedName>
        <fullName evidence="1">Uncharacterized protein</fullName>
    </submittedName>
</protein>
<organism evidence="1 2">
    <name type="scientific">Psylliodes chrysocephalus</name>
    <dbReference type="NCBI Taxonomy" id="3402493"/>
    <lineage>
        <taxon>Eukaryota</taxon>
        <taxon>Metazoa</taxon>
        <taxon>Ecdysozoa</taxon>
        <taxon>Arthropoda</taxon>
        <taxon>Hexapoda</taxon>
        <taxon>Insecta</taxon>
        <taxon>Pterygota</taxon>
        <taxon>Neoptera</taxon>
        <taxon>Endopterygota</taxon>
        <taxon>Coleoptera</taxon>
        <taxon>Polyphaga</taxon>
        <taxon>Cucujiformia</taxon>
        <taxon>Chrysomeloidea</taxon>
        <taxon>Chrysomelidae</taxon>
        <taxon>Galerucinae</taxon>
        <taxon>Alticini</taxon>
        <taxon>Psylliodes</taxon>
    </lineage>
</organism>